<dbReference type="STRING" id="1314776.A0A165WFN7"/>
<reference evidence="2 3" key="1">
    <citation type="journal article" date="2016" name="Mol. Biol. Evol.">
        <title>Comparative Genomics of Early-Diverging Mushroom-Forming Fungi Provides Insights into the Origins of Lignocellulose Decay Capabilities.</title>
        <authorList>
            <person name="Nagy L.G."/>
            <person name="Riley R."/>
            <person name="Tritt A."/>
            <person name="Adam C."/>
            <person name="Daum C."/>
            <person name="Floudas D."/>
            <person name="Sun H."/>
            <person name="Yadav J.S."/>
            <person name="Pangilinan J."/>
            <person name="Larsson K.H."/>
            <person name="Matsuura K."/>
            <person name="Barry K."/>
            <person name="Labutti K."/>
            <person name="Kuo R."/>
            <person name="Ohm R.A."/>
            <person name="Bhattacharya S.S."/>
            <person name="Shirouzu T."/>
            <person name="Yoshinaga Y."/>
            <person name="Martin F.M."/>
            <person name="Grigoriev I.V."/>
            <person name="Hibbett D.S."/>
        </authorList>
    </citation>
    <scope>NUCLEOTIDE SEQUENCE [LARGE SCALE GENOMIC DNA]</scope>
    <source>
        <strain evidence="2 3">HHB10207 ss-3</strain>
    </source>
</reference>
<evidence type="ECO:0000313" key="3">
    <source>
        <dbReference type="Proteomes" id="UP000076798"/>
    </source>
</evidence>
<sequence>LNWKAYRAKILSFYGVDEDQRYEVGHLQRLCAKTCKNAFEDEDEFLAYDREFQTMSRWLIDHNEIDELTQNRLYLDGFDYNTQLELRSMVRIDEKVPRNKTPTLDQTRKAAVELFKSVLPSMALANVQPTKKSSRRDRSDDSEEAESDGRRSRSNQSKKSPELTVTTKIEEPSPKDWAAYLQKTAQMQLQIETLMKERDARPANRASSSQQANVTPATPSAPNRFMNPNTYSRALPSTTPQPVQACYFCGHNDGHRVSGCLVAREYVNAGKCARNATGSIVFVNGDPIDKDIPGRWLKDKIDTRLKQAKSLLTLVDGPTRSANSGSASGSAHISAIIEAVYEKGAESATEDDEDIVDDLPPDALAVFSVELSQDDVVLALAKEIAGKSDATRSHPMKTRGTAKAQVSSTTAEPATSESPSGFEAGSRKHARGYQLKSPAENQELLRSLFNMILNGDLTSVTPSHIFAASPPLRMMVTNYLRKNKIHVQTLGVFVRDDEN</sequence>
<feature type="compositionally biased region" description="Polar residues" evidence="1">
    <location>
        <begin position="205"/>
        <end position="225"/>
    </location>
</feature>
<proteinExistence type="predicted"/>
<protein>
    <recommendedName>
        <fullName evidence="4">CCHC-type domain-containing protein</fullName>
    </recommendedName>
</protein>
<gene>
    <name evidence="2" type="ORF">SISSUDRAFT_1038696</name>
</gene>
<feature type="region of interest" description="Disordered" evidence="1">
    <location>
        <begin position="125"/>
        <end position="171"/>
    </location>
</feature>
<name>A0A165WFN7_9AGAM</name>
<evidence type="ECO:0000256" key="1">
    <source>
        <dbReference type="SAM" id="MobiDB-lite"/>
    </source>
</evidence>
<keyword evidence="3" id="KW-1185">Reference proteome</keyword>
<feature type="region of interest" description="Disordered" evidence="1">
    <location>
        <begin position="388"/>
        <end position="431"/>
    </location>
</feature>
<dbReference type="OrthoDB" id="2801388at2759"/>
<dbReference type="Proteomes" id="UP000076798">
    <property type="component" value="Unassembled WGS sequence"/>
</dbReference>
<feature type="compositionally biased region" description="Low complexity" evidence="1">
    <location>
        <begin position="407"/>
        <end position="420"/>
    </location>
</feature>
<feature type="compositionally biased region" description="Polar residues" evidence="1">
    <location>
        <begin position="155"/>
        <end position="167"/>
    </location>
</feature>
<accession>A0A165WFN7</accession>
<organism evidence="2 3">
    <name type="scientific">Sistotremastrum suecicum HHB10207 ss-3</name>
    <dbReference type="NCBI Taxonomy" id="1314776"/>
    <lineage>
        <taxon>Eukaryota</taxon>
        <taxon>Fungi</taxon>
        <taxon>Dikarya</taxon>
        <taxon>Basidiomycota</taxon>
        <taxon>Agaricomycotina</taxon>
        <taxon>Agaricomycetes</taxon>
        <taxon>Sistotremastrales</taxon>
        <taxon>Sistotremastraceae</taxon>
        <taxon>Sistotremastrum</taxon>
    </lineage>
</organism>
<dbReference type="AlphaFoldDB" id="A0A165WFN7"/>
<dbReference type="EMBL" id="KV428866">
    <property type="protein sequence ID" value="KZT31099.1"/>
    <property type="molecule type" value="Genomic_DNA"/>
</dbReference>
<evidence type="ECO:0008006" key="4">
    <source>
        <dbReference type="Google" id="ProtNLM"/>
    </source>
</evidence>
<evidence type="ECO:0000313" key="2">
    <source>
        <dbReference type="EMBL" id="KZT31099.1"/>
    </source>
</evidence>
<feature type="region of interest" description="Disordered" evidence="1">
    <location>
        <begin position="197"/>
        <end position="225"/>
    </location>
</feature>
<feature type="non-terminal residue" evidence="2">
    <location>
        <position position="1"/>
    </location>
</feature>